<gene>
    <name evidence="1" type="primary">celE1</name>
</gene>
<evidence type="ECO:0000313" key="1">
    <source>
        <dbReference type="EMBL" id="AAX59987.1"/>
    </source>
</evidence>
<dbReference type="AlphaFoldDB" id="Q4VK23"/>
<accession>Q4VK23</accession>
<dbReference type="EMBL" id="AY876375">
    <property type="protein sequence ID" value="AAX59987.1"/>
    <property type="molecule type" value="Genomic_DNA"/>
</dbReference>
<organism evidence="1">
    <name type="scientific">Rhizobium leguminosarum</name>
    <dbReference type="NCBI Taxonomy" id="384"/>
    <lineage>
        <taxon>Bacteria</taxon>
        <taxon>Pseudomonadati</taxon>
        <taxon>Pseudomonadota</taxon>
        <taxon>Alphaproteobacteria</taxon>
        <taxon>Hyphomicrobiales</taxon>
        <taxon>Rhizobiaceae</taxon>
        <taxon>Rhizobium/Agrobacterium group</taxon>
        <taxon>Rhizobium</taxon>
    </lineage>
</organism>
<proteinExistence type="predicted"/>
<name>Q4VK23_RHILE</name>
<protein>
    <submittedName>
        <fullName evidence="1">CelE1</fullName>
    </submittedName>
</protein>
<sequence length="529" mass="57761">MRDVSNVGQTARSITAAGRGSGLEDAGRIAVHFQIEVAVATQDHQVDAFLLQLGALIEIDEGFAITPGVEGRKRTVGEDRHLKLGGALAVLRRLGGRDGGIAREAGAQIGKALAVGCIFTDLSGRALQCRLEGRDRLHRPVDIHQAPAARQRVGRLKLPRIDGRRAAARLTRTAWDVHCLHRWSCRANDHFRPRLQDHAALGRKRLGRGVLRRLSRLLCGKRPLRRRRRDGIRHQGGRVFEIGDPARPAGPGALEVEHALAVAQLLAGDDKAIGGWFVIGFPGKRRLEPARRGLELVEGAGIPAELLRRRHIFPGDDLASDAVQHVFGQIGRRLQRHQVGGSGEIGRCRIVRIGAPAEHHVLGFLRRLAGDQRQRQPLRSGRRILLGSGGAEPFLCIGIIVAAKLVPAEQQRIRGKPLRLGEFFEAGNIIGRDGEIRFVIALGHEASGEVIADRIEFLAAVCGRPLQREQRLHRLVGKQRRSLLDRRLPLGRIGTVLQDIGVGVLAALRPLRLDEGFGDAPENVDLAAG</sequence>
<reference evidence="1" key="1">
    <citation type="journal article" date="2005" name="Mol. Plant Microbe Interact.">
        <title>Role of cellulose fibrils and exopolysaccharides of Rhizobium leguminosarum in attachment to and infection of Vicia sativa root hairs.</title>
        <authorList>
            <person name="Laus M.C."/>
            <person name="van Brussel A.A."/>
            <person name="Kijne J.W."/>
        </authorList>
    </citation>
    <scope>NUCLEOTIDE SEQUENCE</scope>
    <source>
        <strain evidence="1">RBL5523</strain>
    </source>
</reference>